<evidence type="ECO:0000313" key="2">
    <source>
        <dbReference type="Proteomes" id="UP000821865"/>
    </source>
</evidence>
<protein>
    <submittedName>
        <fullName evidence="1">Uncharacterized protein</fullName>
    </submittedName>
</protein>
<evidence type="ECO:0000313" key="1">
    <source>
        <dbReference type="EMBL" id="KAH7946376.1"/>
    </source>
</evidence>
<accession>A0ACB8CN77</accession>
<reference evidence="1" key="1">
    <citation type="submission" date="2020-05" db="EMBL/GenBank/DDBJ databases">
        <title>Large-scale comparative analyses of tick genomes elucidate their genetic diversity and vector capacities.</title>
        <authorList>
            <person name="Jia N."/>
            <person name="Wang J."/>
            <person name="Shi W."/>
            <person name="Du L."/>
            <person name="Sun Y."/>
            <person name="Zhan W."/>
            <person name="Jiang J."/>
            <person name="Wang Q."/>
            <person name="Zhang B."/>
            <person name="Ji P."/>
            <person name="Sakyi L.B."/>
            <person name="Cui X."/>
            <person name="Yuan T."/>
            <person name="Jiang B."/>
            <person name="Yang W."/>
            <person name="Lam T.T.-Y."/>
            <person name="Chang Q."/>
            <person name="Ding S."/>
            <person name="Wang X."/>
            <person name="Zhu J."/>
            <person name="Ruan X."/>
            <person name="Zhao L."/>
            <person name="Wei J."/>
            <person name="Que T."/>
            <person name="Du C."/>
            <person name="Cheng J."/>
            <person name="Dai P."/>
            <person name="Han X."/>
            <person name="Huang E."/>
            <person name="Gao Y."/>
            <person name="Liu J."/>
            <person name="Shao H."/>
            <person name="Ye R."/>
            <person name="Li L."/>
            <person name="Wei W."/>
            <person name="Wang X."/>
            <person name="Wang C."/>
            <person name="Yang T."/>
            <person name="Huo Q."/>
            <person name="Li W."/>
            <person name="Guo W."/>
            <person name="Chen H."/>
            <person name="Zhou L."/>
            <person name="Ni X."/>
            <person name="Tian J."/>
            <person name="Zhou Y."/>
            <person name="Sheng Y."/>
            <person name="Liu T."/>
            <person name="Pan Y."/>
            <person name="Xia L."/>
            <person name="Li J."/>
            <person name="Zhao F."/>
            <person name="Cao W."/>
        </authorList>
    </citation>
    <scope>NUCLEOTIDE SEQUENCE</scope>
    <source>
        <strain evidence="1">Dsil-2018</strain>
    </source>
</reference>
<comment type="caution">
    <text evidence="1">The sequence shown here is derived from an EMBL/GenBank/DDBJ whole genome shotgun (WGS) entry which is preliminary data.</text>
</comment>
<name>A0ACB8CN77_DERSI</name>
<gene>
    <name evidence="1" type="ORF">HPB49_024025</name>
</gene>
<dbReference type="Proteomes" id="UP000821865">
    <property type="component" value="Chromosome 6"/>
</dbReference>
<organism evidence="1 2">
    <name type="scientific">Dermacentor silvarum</name>
    <name type="common">Tick</name>
    <dbReference type="NCBI Taxonomy" id="543639"/>
    <lineage>
        <taxon>Eukaryota</taxon>
        <taxon>Metazoa</taxon>
        <taxon>Ecdysozoa</taxon>
        <taxon>Arthropoda</taxon>
        <taxon>Chelicerata</taxon>
        <taxon>Arachnida</taxon>
        <taxon>Acari</taxon>
        <taxon>Parasitiformes</taxon>
        <taxon>Ixodida</taxon>
        <taxon>Ixodoidea</taxon>
        <taxon>Ixodidae</taxon>
        <taxon>Rhipicephalinae</taxon>
        <taxon>Dermacentor</taxon>
    </lineage>
</organism>
<keyword evidence="2" id="KW-1185">Reference proteome</keyword>
<sequence>MEEETGFINSQPSMAEFMTALPHVNESFHNGGGRAPGGVVPPPAMCQSPLGGSPGGAKMPLGVPEYPWMKEKKTTRKQHQGEPCCLRPDHVRRGPRVNKAPAAIHQAPRGAINHRAAIGARSAPAGLRGRSSPTRGPDSRSRRAASIVAAAAVVAARCASLR</sequence>
<proteinExistence type="predicted"/>
<dbReference type="EMBL" id="CM023475">
    <property type="protein sequence ID" value="KAH7946376.1"/>
    <property type="molecule type" value="Genomic_DNA"/>
</dbReference>